<dbReference type="InterPro" id="IPR046208">
    <property type="entry name" value="DUF6241"/>
</dbReference>
<dbReference type="Pfam" id="PF19754">
    <property type="entry name" value="DUF6241"/>
    <property type="match status" value="1"/>
</dbReference>
<gene>
    <name evidence="1" type="ORF">G4Z05_03420</name>
</gene>
<evidence type="ECO:0000313" key="1">
    <source>
        <dbReference type="EMBL" id="NEX77939.1"/>
    </source>
</evidence>
<comment type="caution">
    <text evidence="1">The sequence shown here is derived from an EMBL/GenBank/DDBJ whole genome shotgun (WGS) entry which is preliminary data.</text>
</comment>
<accession>A0A6B3TNM8</accession>
<keyword evidence="2" id="KW-1185">Reference proteome</keyword>
<evidence type="ECO:0000313" key="2">
    <source>
        <dbReference type="Proteomes" id="UP000481621"/>
    </source>
</evidence>
<dbReference type="EMBL" id="JAAIUV010000003">
    <property type="protein sequence ID" value="NEX77939.1"/>
    <property type="molecule type" value="Genomic_DNA"/>
</dbReference>
<protein>
    <submittedName>
        <fullName evidence="1">Uncharacterized protein</fullName>
    </submittedName>
</protein>
<reference evidence="1" key="1">
    <citation type="submission" date="2020-02" db="EMBL/GenBank/DDBJ databases">
        <title>Bacillus sedimentmangrovi sp. nov., isolated from sediment of the mangrove ecosystem.</title>
        <authorList>
            <person name="Liu G."/>
        </authorList>
    </citation>
    <scope>NUCLEOTIDE SEQUENCE [LARGE SCALE GENOMIC DNA]</scope>
    <source>
        <strain evidence="1">SgZ-7</strain>
    </source>
</reference>
<dbReference type="Proteomes" id="UP000481621">
    <property type="component" value="Unassembled WGS sequence"/>
</dbReference>
<sequence>MALLQEELEQAAKNVGEINNVKDLQNHLITLSLQKLEFKGEQYHKFIPQGTADVARIQVTKANLQYLHNQAVKLNAPAEFVKIIDKWKQGDFSDMLNDYALIREVKPEESTAIKMRTEEEEQEYIKHFFGDKGLEIHNRDWK</sequence>
<dbReference type="RefSeq" id="WP_163250475.1">
    <property type="nucleotide sequence ID" value="NZ_JAAIUV010000003.1"/>
</dbReference>
<name>A0A6B3TNM8_9BACI</name>
<dbReference type="AlphaFoldDB" id="A0A6B3TNM8"/>
<organism evidence="1 2">
    <name type="scientific">Neobacillus thermocopriae</name>
    <dbReference type="NCBI Taxonomy" id="1215031"/>
    <lineage>
        <taxon>Bacteria</taxon>
        <taxon>Bacillati</taxon>
        <taxon>Bacillota</taxon>
        <taxon>Bacilli</taxon>
        <taxon>Bacillales</taxon>
        <taxon>Bacillaceae</taxon>
        <taxon>Neobacillus</taxon>
    </lineage>
</organism>
<proteinExistence type="predicted"/>